<evidence type="ECO:0000313" key="2">
    <source>
        <dbReference type="Proteomes" id="UP000814128"/>
    </source>
</evidence>
<feature type="non-terminal residue" evidence="1">
    <location>
        <position position="159"/>
    </location>
</feature>
<name>A0ACB8QDP8_9AGAM</name>
<reference evidence="1" key="2">
    <citation type="journal article" date="2022" name="New Phytol.">
        <title>Evolutionary transition to the ectomycorrhizal habit in the genomes of a hyperdiverse lineage of mushroom-forming fungi.</title>
        <authorList>
            <person name="Looney B."/>
            <person name="Miyauchi S."/>
            <person name="Morin E."/>
            <person name="Drula E."/>
            <person name="Courty P.E."/>
            <person name="Kohler A."/>
            <person name="Kuo A."/>
            <person name="LaButti K."/>
            <person name="Pangilinan J."/>
            <person name="Lipzen A."/>
            <person name="Riley R."/>
            <person name="Andreopoulos W."/>
            <person name="He G."/>
            <person name="Johnson J."/>
            <person name="Nolan M."/>
            <person name="Tritt A."/>
            <person name="Barry K.W."/>
            <person name="Grigoriev I.V."/>
            <person name="Nagy L.G."/>
            <person name="Hibbett D."/>
            <person name="Henrissat B."/>
            <person name="Matheny P.B."/>
            <person name="Labbe J."/>
            <person name="Martin F.M."/>
        </authorList>
    </citation>
    <scope>NUCLEOTIDE SEQUENCE</scope>
    <source>
        <strain evidence="1">EC-137</strain>
    </source>
</reference>
<protein>
    <submittedName>
        <fullName evidence="1">Sec62/63 complex, subunit Sec66</fullName>
    </submittedName>
</protein>
<sequence>MASVLVPVIYLVVIVGGLLVFGRFYKGRHAVKGADPYFPRHIDRDIYVSLIGQDPPAPDTLLKGALLRRAMTDVHRIIRIREDKPALQQLLQKGLIGEDLWNSLLAAEKELETEILEVQAEANTFVEGWGSIIFNSASELVGNEKIQAVFRGVPKMRAD</sequence>
<dbReference type="EMBL" id="MU273652">
    <property type="protein sequence ID" value="KAI0029862.1"/>
    <property type="molecule type" value="Genomic_DNA"/>
</dbReference>
<dbReference type="Proteomes" id="UP000814128">
    <property type="component" value="Unassembled WGS sequence"/>
</dbReference>
<reference evidence="1" key="1">
    <citation type="submission" date="2021-02" db="EMBL/GenBank/DDBJ databases">
        <authorList>
            <consortium name="DOE Joint Genome Institute"/>
            <person name="Ahrendt S."/>
            <person name="Looney B.P."/>
            <person name="Miyauchi S."/>
            <person name="Morin E."/>
            <person name="Drula E."/>
            <person name="Courty P.E."/>
            <person name="Chicoki N."/>
            <person name="Fauchery L."/>
            <person name="Kohler A."/>
            <person name="Kuo A."/>
            <person name="Labutti K."/>
            <person name="Pangilinan J."/>
            <person name="Lipzen A."/>
            <person name="Riley R."/>
            <person name="Andreopoulos W."/>
            <person name="He G."/>
            <person name="Johnson J."/>
            <person name="Barry K.W."/>
            <person name="Grigoriev I.V."/>
            <person name="Nagy L."/>
            <person name="Hibbett D."/>
            <person name="Henrissat B."/>
            <person name="Matheny P.B."/>
            <person name="Labbe J."/>
            <person name="Martin F."/>
        </authorList>
    </citation>
    <scope>NUCLEOTIDE SEQUENCE</scope>
    <source>
        <strain evidence="1">EC-137</strain>
    </source>
</reference>
<accession>A0ACB8QDP8</accession>
<comment type="caution">
    <text evidence="1">The sequence shown here is derived from an EMBL/GenBank/DDBJ whole genome shotgun (WGS) entry which is preliminary data.</text>
</comment>
<evidence type="ECO:0000313" key="1">
    <source>
        <dbReference type="EMBL" id="KAI0029862.1"/>
    </source>
</evidence>
<organism evidence="1 2">
    <name type="scientific">Vararia minispora EC-137</name>
    <dbReference type="NCBI Taxonomy" id="1314806"/>
    <lineage>
        <taxon>Eukaryota</taxon>
        <taxon>Fungi</taxon>
        <taxon>Dikarya</taxon>
        <taxon>Basidiomycota</taxon>
        <taxon>Agaricomycotina</taxon>
        <taxon>Agaricomycetes</taxon>
        <taxon>Russulales</taxon>
        <taxon>Lachnocladiaceae</taxon>
        <taxon>Vararia</taxon>
    </lineage>
</organism>
<keyword evidence="2" id="KW-1185">Reference proteome</keyword>
<gene>
    <name evidence="1" type="ORF">K488DRAFT_21507</name>
</gene>
<proteinExistence type="predicted"/>